<sequence length="1312" mass="146940">MSNRVIPTSADEQPITSPRSSTTSLNSSRSTQPLIPKLAHNFVSTDDADNVTPMDEIMATNHHSAREAFGDGQTPRSVAHEITPQTHVDMITPRGSNGSRTSSRRSSQQAHSARNTNNNGASSHRSSPKSIPTDEEEEGSTGDLMRSASQKSGIGHMRKQSIHQRDGSQTPLGLHSTGGGSSTASSPRVPQQKGLNAAHQQQVHQQQLMMNSNAIEIHAQKYVPLKFAQERIKKILADWTNMKMEYIHNLQRIETQYKAAEEEDQEYMKTFVKTYAKKYKALKSRLRNKIKGKEQQIKQMNRQIRLLQGEDATQIDAEEETVFNRSAQMSDTESQADSESGDGMFPSNLFDRRTFATAEVQTAPIQFKSGGGSMRVAVDIESQKELKDTNEILNDEVSRLKTNLTEMAEYYESKIKEKDVEMKELGGQIADLESFKQKIIQLEEGSDNEEELDALITESVSRDRQRSAATRERLSSEQQIRDNQMIEEIRASASKKESHYQRKVTNLTETIESLRSQIVKLTEERDDEDEEDDNLLTSLNSARSTTQEPSAESGAKEPSALQENVDTAEQQPQDESTIAKKPEIDVPPAPLITLRGEETPIGTVDSPVPATPSTIANASDERKQKMIKTLQERLQQAKKKLKALTNQKSVLLESIENYKKDMLLKEEQLKEQQSELHGHQIQVTDLRQKLSSAEEMLATKDDTIADLERRITKTAAQFRPQTSTGMDAKKELKKLKAFQLVKEQELASAKKKLVSLQQKLESSQQEYEKLEKKHQKLTQESESTIQQLKDQQSQIMEKMKTAVEKKVERATAKKSKELEVLKKHHEAFKSKISKLVKELEKTRKEKDALQTEMTRLEELTTNSSTTIEELKAQIERDAHFKEDSIEATKKLKEFTVKYDEMATSLNVAEDKARKLYNRIEDMKGKIRVYARVRPFSSVETDSAVHTNIVDFVDDSTLTIIPKEKTFRFNRVFSPNNTQDEVFSDTKDLIQSSLDGYNVCIFAYGQTGTGKTWTITGKPGKDEGLLPKAVREAYAVAQKKSKLFDVTLEVQMVELYLDDILDLLSAEKNNFKSRMTPSGKSTKIEVKKDASGNVIITNSVIIRCENADQMLEVYRIGEKHRHSRATGMNPDSSRSHLIFTVHIQAINKKTQDVLVGKLSLVDLAGSESRKKTGLTDQTALDEAKAINMSLLHLGEVINSLSTGKRPNYRNSLLTQLLADSLGGSAKTLMFVCVGPSAYNTDTTLKSLQYAERAKKIQNDVSKKAESSKVSGLKKAVASLGDALRFAVENGGQLPGGVSLAALLDESQDFQQVS</sequence>
<dbReference type="SMART" id="SM00129">
    <property type="entry name" value="KISc"/>
    <property type="match status" value="1"/>
</dbReference>
<dbReference type="PROSITE" id="PS00411">
    <property type="entry name" value="KINESIN_MOTOR_1"/>
    <property type="match status" value="1"/>
</dbReference>
<feature type="region of interest" description="Disordered" evidence="5">
    <location>
        <begin position="459"/>
        <end position="483"/>
    </location>
</feature>
<dbReference type="InterPro" id="IPR036961">
    <property type="entry name" value="Kinesin_motor_dom_sf"/>
</dbReference>
<evidence type="ECO:0000313" key="7">
    <source>
        <dbReference type="EMBL" id="CAD9080459.1"/>
    </source>
</evidence>
<evidence type="ECO:0000256" key="3">
    <source>
        <dbReference type="PROSITE-ProRule" id="PRU00283"/>
    </source>
</evidence>
<feature type="compositionally biased region" description="Basic and acidic residues" evidence="5">
    <location>
        <begin position="460"/>
        <end position="475"/>
    </location>
</feature>
<dbReference type="EMBL" id="HBGD01004461">
    <property type="protein sequence ID" value="CAD9080459.1"/>
    <property type="molecule type" value="Transcribed_RNA"/>
</dbReference>
<feature type="compositionally biased region" description="Acidic residues" evidence="5">
    <location>
        <begin position="524"/>
        <end position="534"/>
    </location>
</feature>
<dbReference type="InterPro" id="IPR027417">
    <property type="entry name" value="P-loop_NTPase"/>
</dbReference>
<organism evidence="7">
    <name type="scientific">Percolomonas cosmopolitus</name>
    <dbReference type="NCBI Taxonomy" id="63605"/>
    <lineage>
        <taxon>Eukaryota</taxon>
        <taxon>Discoba</taxon>
        <taxon>Heterolobosea</taxon>
        <taxon>Tetramitia</taxon>
        <taxon>Eutetramitia</taxon>
        <taxon>Percolomonadidae</taxon>
        <taxon>Percolomonas</taxon>
    </lineage>
</organism>
<keyword evidence="4" id="KW-0175">Coiled coil</keyword>
<feature type="coiled-coil region" evidence="4">
    <location>
        <begin position="746"/>
        <end position="859"/>
    </location>
</feature>
<feature type="domain" description="Kinesin motor" evidence="6">
    <location>
        <begin position="925"/>
        <end position="1255"/>
    </location>
</feature>
<feature type="compositionally biased region" description="Polar residues" evidence="5">
    <location>
        <begin position="561"/>
        <end position="576"/>
    </location>
</feature>
<feature type="compositionally biased region" description="Low complexity" evidence="5">
    <location>
        <begin position="16"/>
        <end position="31"/>
    </location>
</feature>
<dbReference type="PRINTS" id="PR00380">
    <property type="entry name" value="KINESINHEAVY"/>
</dbReference>
<keyword evidence="3" id="KW-0505">Motor protein</keyword>
<dbReference type="Gene3D" id="3.40.850.10">
    <property type="entry name" value="Kinesin motor domain"/>
    <property type="match status" value="1"/>
</dbReference>
<dbReference type="InterPro" id="IPR027640">
    <property type="entry name" value="Kinesin-like_fam"/>
</dbReference>
<dbReference type="GO" id="GO:0005524">
    <property type="term" value="F:ATP binding"/>
    <property type="evidence" value="ECO:0007669"/>
    <property type="project" value="UniProtKB-UniRule"/>
</dbReference>
<feature type="coiled-coil region" evidence="4">
    <location>
        <begin position="243"/>
        <end position="310"/>
    </location>
</feature>
<feature type="compositionally biased region" description="Polar residues" evidence="5">
    <location>
        <begin position="116"/>
        <end position="130"/>
    </location>
</feature>
<feature type="coiled-coil region" evidence="4">
    <location>
        <begin position="620"/>
        <end position="710"/>
    </location>
</feature>
<evidence type="ECO:0000259" key="6">
    <source>
        <dbReference type="PROSITE" id="PS50067"/>
    </source>
</evidence>
<gene>
    <name evidence="7" type="ORF">PCOS0759_LOCUS3699</name>
</gene>
<feature type="compositionally biased region" description="Low complexity" evidence="5">
    <location>
        <begin position="94"/>
        <end position="115"/>
    </location>
</feature>
<feature type="compositionally biased region" description="Polar residues" evidence="5">
    <location>
        <begin position="1"/>
        <end position="15"/>
    </location>
</feature>
<feature type="region of interest" description="Disordered" evidence="5">
    <location>
        <begin position="81"/>
        <end position="204"/>
    </location>
</feature>
<proteinExistence type="inferred from homology"/>
<protein>
    <recommendedName>
        <fullName evidence="6">Kinesin motor domain-containing protein</fullName>
    </recommendedName>
</protein>
<dbReference type="SUPFAM" id="SSF52540">
    <property type="entry name" value="P-loop containing nucleoside triphosphate hydrolases"/>
    <property type="match status" value="1"/>
</dbReference>
<dbReference type="InterPro" id="IPR001752">
    <property type="entry name" value="Kinesin_motor_dom"/>
</dbReference>
<feature type="compositionally biased region" description="Polar residues" evidence="5">
    <location>
        <begin position="535"/>
        <end position="550"/>
    </location>
</feature>
<dbReference type="GO" id="GO:0008017">
    <property type="term" value="F:microtubule binding"/>
    <property type="evidence" value="ECO:0007669"/>
    <property type="project" value="InterPro"/>
</dbReference>
<dbReference type="PANTHER" id="PTHR47972:SF16">
    <property type="entry name" value="KINESIN-LIKE PROTEIN"/>
    <property type="match status" value="1"/>
</dbReference>
<name>A0A7S1PI74_9EUKA</name>
<evidence type="ECO:0000256" key="5">
    <source>
        <dbReference type="SAM" id="MobiDB-lite"/>
    </source>
</evidence>
<dbReference type="PROSITE" id="PS50067">
    <property type="entry name" value="KINESIN_MOTOR_2"/>
    <property type="match status" value="1"/>
</dbReference>
<evidence type="ECO:0000256" key="1">
    <source>
        <dbReference type="ARBA" id="ARBA00022741"/>
    </source>
</evidence>
<dbReference type="PANTHER" id="PTHR47972">
    <property type="entry name" value="KINESIN-LIKE PROTEIN KLP-3"/>
    <property type="match status" value="1"/>
</dbReference>
<comment type="similarity">
    <text evidence="3">Belongs to the TRAFAC class myosin-kinesin ATPase superfamily. Kinesin family.</text>
</comment>
<dbReference type="GO" id="GO:0007018">
    <property type="term" value="P:microtubule-based movement"/>
    <property type="evidence" value="ECO:0007669"/>
    <property type="project" value="InterPro"/>
</dbReference>
<feature type="region of interest" description="Disordered" evidence="5">
    <location>
        <begin position="521"/>
        <end position="580"/>
    </location>
</feature>
<keyword evidence="1 3" id="KW-0547">Nucleotide-binding</keyword>
<evidence type="ECO:0000256" key="2">
    <source>
        <dbReference type="ARBA" id="ARBA00022840"/>
    </source>
</evidence>
<reference evidence="7" key="1">
    <citation type="submission" date="2021-01" db="EMBL/GenBank/DDBJ databases">
        <authorList>
            <person name="Corre E."/>
            <person name="Pelletier E."/>
            <person name="Niang G."/>
            <person name="Scheremetjew M."/>
            <person name="Finn R."/>
            <person name="Kale V."/>
            <person name="Holt S."/>
            <person name="Cochrane G."/>
            <person name="Meng A."/>
            <person name="Brown T."/>
            <person name="Cohen L."/>
        </authorList>
    </citation>
    <scope>NUCLEOTIDE SEQUENCE</scope>
    <source>
        <strain evidence="7">WS</strain>
    </source>
</reference>
<dbReference type="Pfam" id="PF00225">
    <property type="entry name" value="Kinesin"/>
    <property type="match status" value="1"/>
</dbReference>
<dbReference type="InterPro" id="IPR019821">
    <property type="entry name" value="Kinesin_motor_CS"/>
</dbReference>
<evidence type="ECO:0000256" key="4">
    <source>
        <dbReference type="SAM" id="Coils"/>
    </source>
</evidence>
<keyword evidence="2 3" id="KW-0067">ATP-binding</keyword>
<feature type="binding site" evidence="3">
    <location>
        <begin position="1004"/>
        <end position="1011"/>
    </location>
    <ligand>
        <name>ATP</name>
        <dbReference type="ChEBI" id="CHEBI:30616"/>
    </ligand>
</feature>
<accession>A0A7S1PI74</accession>
<feature type="region of interest" description="Disordered" evidence="5">
    <location>
        <begin position="1"/>
        <end position="49"/>
    </location>
</feature>
<dbReference type="GO" id="GO:0003777">
    <property type="term" value="F:microtubule motor activity"/>
    <property type="evidence" value="ECO:0007669"/>
    <property type="project" value="InterPro"/>
</dbReference>